<dbReference type="OrthoDB" id="3824322at2"/>
<keyword evidence="1" id="KW-0472">Membrane</keyword>
<keyword evidence="1" id="KW-1133">Transmembrane helix</keyword>
<dbReference type="Proteomes" id="UP000188929">
    <property type="component" value="Unassembled WGS sequence"/>
</dbReference>
<feature type="transmembrane region" description="Helical" evidence="1">
    <location>
        <begin position="112"/>
        <end position="136"/>
    </location>
</feature>
<feature type="chain" id="PRO_5012279303" description="Tat (Twin-arginine translocation) pathway signal sequence" evidence="2">
    <location>
        <begin position="22"/>
        <end position="274"/>
    </location>
</feature>
<reference evidence="4" key="1">
    <citation type="submission" date="2016-10" db="EMBL/GenBank/DDBJ databases">
        <title>Frankia sp. NRRL B-16386 Genome sequencing.</title>
        <authorList>
            <person name="Ghodhbane-Gtari F."/>
            <person name="Swanson E."/>
            <person name="Gueddou A."/>
            <person name="Hezbri K."/>
            <person name="Ktari K."/>
            <person name="Nouioui I."/>
            <person name="Morris K."/>
            <person name="Simpson S."/>
            <person name="Abebe-Akele F."/>
            <person name="Thomas K."/>
            <person name="Gtari M."/>
            <person name="Tisa L.S."/>
        </authorList>
    </citation>
    <scope>NUCLEOTIDE SEQUENCE [LARGE SCALE GENOMIC DNA]</scope>
    <source>
        <strain evidence="4">NRRL B-16386</strain>
    </source>
</reference>
<accession>A0A1V2IJA5</accession>
<evidence type="ECO:0000256" key="1">
    <source>
        <dbReference type="SAM" id="Phobius"/>
    </source>
</evidence>
<keyword evidence="1" id="KW-0812">Transmembrane</keyword>
<organism evidence="3 4">
    <name type="scientific">Pseudofrankia asymbiotica</name>
    <dbReference type="NCBI Taxonomy" id="1834516"/>
    <lineage>
        <taxon>Bacteria</taxon>
        <taxon>Bacillati</taxon>
        <taxon>Actinomycetota</taxon>
        <taxon>Actinomycetes</taxon>
        <taxon>Frankiales</taxon>
        <taxon>Frankiaceae</taxon>
        <taxon>Pseudofrankia</taxon>
    </lineage>
</organism>
<proteinExistence type="predicted"/>
<feature type="transmembrane region" description="Helical" evidence="1">
    <location>
        <begin position="237"/>
        <end position="258"/>
    </location>
</feature>
<comment type="caution">
    <text evidence="3">The sequence shown here is derived from an EMBL/GenBank/DDBJ whole genome shotgun (WGS) entry which is preliminary data.</text>
</comment>
<evidence type="ECO:0000313" key="4">
    <source>
        <dbReference type="Proteomes" id="UP000188929"/>
    </source>
</evidence>
<evidence type="ECO:0000256" key="2">
    <source>
        <dbReference type="SAM" id="SignalP"/>
    </source>
</evidence>
<protein>
    <recommendedName>
        <fullName evidence="5">Tat (Twin-arginine translocation) pathway signal sequence</fullName>
    </recommendedName>
</protein>
<keyword evidence="2" id="KW-0732">Signal</keyword>
<feature type="transmembrane region" description="Helical" evidence="1">
    <location>
        <begin position="73"/>
        <end position="91"/>
    </location>
</feature>
<name>A0A1V2IJA5_9ACTN</name>
<dbReference type="EMBL" id="MOMC01000006">
    <property type="protein sequence ID" value="ONH33248.1"/>
    <property type="molecule type" value="Genomic_DNA"/>
</dbReference>
<feature type="transmembrane region" description="Helical" evidence="1">
    <location>
        <begin position="196"/>
        <end position="217"/>
    </location>
</feature>
<sequence length="274" mass="28540">MLAALAAALVAAFVLAPARLAADGGSGDLVDHRHLVEGVHGAFVQYWRSGDRDLTPDLARIVDYWFRYHVVKGAIAAALLIVLVALTVLVWKMFLRAEGRGTAEGLGTVARAALASAGTFATMLAMVALAAVMANIQGMKAPFASLLPMLTEGATDPELATALDQATQALADPARTGARTPPAIDVMSDDFARYHVALAVVAAIAATALLGTSVLLWRRFARAASADRRTRRVLGSFGVLSAVLTLGLLVLMVGNINAAGHSPRVLLDALRGGL</sequence>
<gene>
    <name evidence="3" type="ORF">BL253_02455</name>
</gene>
<evidence type="ECO:0000313" key="3">
    <source>
        <dbReference type="EMBL" id="ONH33248.1"/>
    </source>
</evidence>
<evidence type="ECO:0008006" key="5">
    <source>
        <dbReference type="Google" id="ProtNLM"/>
    </source>
</evidence>
<feature type="signal peptide" evidence="2">
    <location>
        <begin position="1"/>
        <end position="21"/>
    </location>
</feature>
<dbReference type="AlphaFoldDB" id="A0A1V2IJA5"/>
<keyword evidence="4" id="KW-1185">Reference proteome</keyword>